<gene>
    <name evidence="2" type="ORF">E6Q11_02385</name>
</gene>
<feature type="domain" description="Methyltransferase type 11" evidence="1">
    <location>
        <begin position="64"/>
        <end position="109"/>
    </location>
</feature>
<dbReference type="Gene3D" id="3.40.50.150">
    <property type="entry name" value="Vaccinia Virus protein VP39"/>
    <property type="match status" value="1"/>
</dbReference>
<dbReference type="SUPFAM" id="SSF53335">
    <property type="entry name" value="S-adenosyl-L-methionine-dependent methyltransferases"/>
    <property type="match status" value="1"/>
</dbReference>
<dbReference type="InterPro" id="IPR013216">
    <property type="entry name" value="Methyltransf_11"/>
</dbReference>
<protein>
    <submittedName>
        <fullName evidence="2">Class I SAM-dependent methyltransferase</fullName>
    </submittedName>
</protein>
<reference evidence="2 3" key="1">
    <citation type="submission" date="2018-09" db="EMBL/GenBank/DDBJ databases">
        <title>Metagenome Assembled Genomes from an Advanced Water Purification Facility.</title>
        <authorList>
            <person name="Stamps B.W."/>
            <person name="Spear J.R."/>
        </authorList>
    </citation>
    <scope>NUCLEOTIDE SEQUENCE [LARGE SCALE GENOMIC DNA]</scope>
    <source>
        <strain evidence="2">Bin_63_2</strain>
    </source>
</reference>
<dbReference type="Proteomes" id="UP000321026">
    <property type="component" value="Unassembled WGS sequence"/>
</dbReference>
<dbReference type="InterPro" id="IPR029063">
    <property type="entry name" value="SAM-dependent_MTases_sf"/>
</dbReference>
<proteinExistence type="predicted"/>
<evidence type="ECO:0000313" key="2">
    <source>
        <dbReference type="EMBL" id="TXG77596.1"/>
    </source>
</evidence>
<dbReference type="EMBL" id="SSDS01000041">
    <property type="protein sequence ID" value="TXG77596.1"/>
    <property type="molecule type" value="Genomic_DNA"/>
</dbReference>
<keyword evidence="2" id="KW-0489">Methyltransferase</keyword>
<organism evidence="2 3">
    <name type="scientific">Candidatus Dojkabacteria bacterium</name>
    <dbReference type="NCBI Taxonomy" id="2099670"/>
    <lineage>
        <taxon>Bacteria</taxon>
        <taxon>Candidatus Dojkabacteria</taxon>
    </lineage>
</organism>
<evidence type="ECO:0000313" key="3">
    <source>
        <dbReference type="Proteomes" id="UP000321026"/>
    </source>
</evidence>
<dbReference type="Pfam" id="PF08241">
    <property type="entry name" value="Methyltransf_11"/>
    <property type="match status" value="1"/>
</dbReference>
<accession>A0A5C7JAN8</accession>
<name>A0A5C7JAN8_9BACT</name>
<evidence type="ECO:0000259" key="1">
    <source>
        <dbReference type="Pfam" id="PF08241"/>
    </source>
</evidence>
<keyword evidence="2" id="KW-0808">Transferase</keyword>
<comment type="caution">
    <text evidence="2">The sequence shown here is derived from an EMBL/GenBank/DDBJ whole genome shotgun (WGS) entry which is preliminary data.</text>
</comment>
<dbReference type="GO" id="GO:0032259">
    <property type="term" value="P:methylation"/>
    <property type="evidence" value="ECO:0007669"/>
    <property type="project" value="UniProtKB-KW"/>
</dbReference>
<sequence length="198" mass="23074">MNETEKREKARFRNFDSPFSPDKFSAFLKDPGIDIGFSGGSRGGANYKPAFGFTGVDLNYPGYDGLHLPFKTESLKTVHASHVLEHIYDWEVVIGEWFRVLEVGGHLIINVPHQCLYEKQFKLPSEWNKDHKRFYMPSVLLSEIEMSLDPNTYRLIYCRDNDWDFNYELGPDDHSEGCYEIECVIQKIKPPTWELKNE</sequence>
<dbReference type="GO" id="GO:0008757">
    <property type="term" value="F:S-adenosylmethionine-dependent methyltransferase activity"/>
    <property type="evidence" value="ECO:0007669"/>
    <property type="project" value="InterPro"/>
</dbReference>
<dbReference type="AlphaFoldDB" id="A0A5C7JAN8"/>